<evidence type="ECO:0000256" key="3">
    <source>
        <dbReference type="SAM" id="Phobius"/>
    </source>
</evidence>
<keyword evidence="3" id="KW-0812">Transmembrane</keyword>
<dbReference type="PROSITE" id="PS50887">
    <property type="entry name" value="GGDEF"/>
    <property type="match status" value="1"/>
</dbReference>
<gene>
    <name evidence="5" type="ORF">MOMA_06456</name>
</gene>
<dbReference type="NCBIfam" id="TIGR00254">
    <property type="entry name" value="GGDEF"/>
    <property type="match status" value="1"/>
</dbReference>
<keyword evidence="3" id="KW-1133">Transmembrane helix</keyword>
<evidence type="ECO:0000313" key="6">
    <source>
        <dbReference type="Proteomes" id="UP000023795"/>
    </source>
</evidence>
<keyword evidence="3" id="KW-0472">Membrane</keyword>
<accession>L2F5Y5</accession>
<feature type="transmembrane region" description="Helical" evidence="3">
    <location>
        <begin position="149"/>
        <end position="165"/>
    </location>
</feature>
<feature type="transmembrane region" description="Helical" evidence="3">
    <location>
        <begin position="49"/>
        <end position="69"/>
    </location>
</feature>
<dbReference type="CDD" id="cd01949">
    <property type="entry name" value="GGDEF"/>
    <property type="match status" value="1"/>
</dbReference>
<dbReference type="GO" id="GO:0052621">
    <property type="term" value="F:diguanylate cyclase activity"/>
    <property type="evidence" value="ECO:0007669"/>
    <property type="project" value="UniProtKB-EC"/>
</dbReference>
<organism evidence="5 6">
    <name type="scientific">Moraxella macacae 0408225</name>
    <dbReference type="NCBI Taxonomy" id="1230338"/>
    <lineage>
        <taxon>Bacteria</taxon>
        <taxon>Pseudomonadati</taxon>
        <taxon>Pseudomonadota</taxon>
        <taxon>Gammaproteobacteria</taxon>
        <taxon>Moraxellales</taxon>
        <taxon>Moraxellaceae</taxon>
        <taxon>Moraxella</taxon>
    </lineage>
</organism>
<comment type="caution">
    <text evidence="5">The sequence shown here is derived from an EMBL/GenBank/DDBJ whole genome shotgun (WGS) entry which is preliminary data.</text>
</comment>
<evidence type="ECO:0000313" key="5">
    <source>
        <dbReference type="EMBL" id="ELA08181.1"/>
    </source>
</evidence>
<dbReference type="eggNOG" id="COG3706">
    <property type="taxonomic scope" value="Bacteria"/>
</dbReference>
<dbReference type="InterPro" id="IPR029787">
    <property type="entry name" value="Nucleotide_cyclase"/>
</dbReference>
<evidence type="ECO:0000259" key="4">
    <source>
        <dbReference type="PROSITE" id="PS50887"/>
    </source>
</evidence>
<feature type="transmembrane region" description="Helical" evidence="3">
    <location>
        <begin position="210"/>
        <end position="237"/>
    </location>
</feature>
<dbReference type="EC" id="2.7.7.65" evidence="1"/>
<feature type="domain" description="GGDEF" evidence="4">
    <location>
        <begin position="276"/>
        <end position="445"/>
    </location>
</feature>
<evidence type="ECO:0000256" key="2">
    <source>
        <dbReference type="ARBA" id="ARBA00034247"/>
    </source>
</evidence>
<protein>
    <recommendedName>
        <fullName evidence="1">diguanylate cyclase</fullName>
        <ecNumber evidence="1">2.7.7.65</ecNumber>
    </recommendedName>
</protein>
<dbReference type="PANTHER" id="PTHR45138">
    <property type="entry name" value="REGULATORY COMPONENTS OF SENSORY TRANSDUCTION SYSTEM"/>
    <property type="match status" value="1"/>
</dbReference>
<dbReference type="InterPro" id="IPR050469">
    <property type="entry name" value="Diguanylate_Cyclase"/>
</dbReference>
<feature type="transmembrane region" description="Helical" evidence="3">
    <location>
        <begin position="172"/>
        <end position="190"/>
    </location>
</feature>
<dbReference type="EMBL" id="ANIN01000002">
    <property type="protein sequence ID" value="ELA08181.1"/>
    <property type="molecule type" value="Genomic_DNA"/>
</dbReference>
<keyword evidence="6" id="KW-1185">Reference proteome</keyword>
<dbReference type="InterPro" id="IPR000160">
    <property type="entry name" value="GGDEF_dom"/>
</dbReference>
<proteinExistence type="predicted"/>
<dbReference type="STRING" id="1230338.MOMA_06456"/>
<name>L2F5Y5_9GAMM</name>
<feature type="transmembrane region" description="Helical" evidence="3">
    <location>
        <begin position="89"/>
        <end position="114"/>
    </location>
</feature>
<sequence length="452" mass="51248">MPSLTTQTHLVHTDTPLGFWQRLAMVFDLFPNKYPANQYNLKATETDKFILFILLTMAELALHGSWYAFMLSSKSQNIIGIGNIVVDDVMLSLAMFALALFSLSILAIAGVLNIPENTARWFWVQGSYVLMYLFYGLLFTLAIGENTSAVGIMFLGSMVLGLFLLRWRFILTAYLLCVAALLFFLANQHFQYFRSVPSFYPTENLYGTPIWQLSYLYLALPKVTLTVLAVAQVLRVLEKQEQSIYRLSEVDALTGAYNRRSVYAFFNHLWAYRDWQVTSVIYFDLDKFKNINDTYGHPIGDKVLIQAVQAVKTVLPKQAVLGRLGGEEFLVILPNSEQHEAQTFAEKIRHAIANSPITLTEKAHIKANQGRHQLIVTTSLGAGSVYRIGETLANPQKPSFLRYLRQQTAPNLGLPIAFEKLIHRTDDAMYQAKTTGRNRLVLAKPMRFYDNA</sequence>
<dbReference type="SMART" id="SM00267">
    <property type="entry name" value="GGDEF"/>
    <property type="match status" value="1"/>
</dbReference>
<dbReference type="PATRIC" id="fig|1230338.3.peg.1377"/>
<dbReference type="Pfam" id="PF00990">
    <property type="entry name" value="GGDEF"/>
    <property type="match status" value="1"/>
</dbReference>
<dbReference type="RefSeq" id="WP_009501703.1">
    <property type="nucleotide sequence ID" value="NZ_ANIN01000002.1"/>
</dbReference>
<dbReference type="AlphaFoldDB" id="L2F5Y5"/>
<dbReference type="PANTHER" id="PTHR45138:SF9">
    <property type="entry name" value="DIGUANYLATE CYCLASE DGCM-RELATED"/>
    <property type="match status" value="1"/>
</dbReference>
<dbReference type="InterPro" id="IPR043128">
    <property type="entry name" value="Rev_trsase/Diguanyl_cyclase"/>
</dbReference>
<feature type="transmembrane region" description="Helical" evidence="3">
    <location>
        <begin position="121"/>
        <end position="143"/>
    </location>
</feature>
<reference evidence="5 6" key="1">
    <citation type="journal article" date="2013" name="Genome Announc.">
        <title>Genome Sequence of Moraxella macacae 0408225, a Novel Bacterial Species Isolated from a Cynomolgus Macaque with Epistaxis.</title>
        <authorList>
            <person name="Ladner J.T."/>
            <person name="Whitehouse C.A."/>
            <person name="Koroleva G.I."/>
            <person name="Palacios G.F."/>
        </authorList>
    </citation>
    <scope>NUCLEOTIDE SEQUENCE [LARGE SCALE GENOMIC DNA]</scope>
    <source>
        <strain evidence="5 6">0408225</strain>
    </source>
</reference>
<evidence type="ECO:0000256" key="1">
    <source>
        <dbReference type="ARBA" id="ARBA00012528"/>
    </source>
</evidence>
<comment type="catalytic activity">
    <reaction evidence="2">
        <text>2 GTP = 3',3'-c-di-GMP + 2 diphosphate</text>
        <dbReference type="Rhea" id="RHEA:24898"/>
        <dbReference type="ChEBI" id="CHEBI:33019"/>
        <dbReference type="ChEBI" id="CHEBI:37565"/>
        <dbReference type="ChEBI" id="CHEBI:58805"/>
        <dbReference type="EC" id="2.7.7.65"/>
    </reaction>
</comment>
<dbReference type="Gene3D" id="3.30.70.270">
    <property type="match status" value="1"/>
</dbReference>
<dbReference type="Proteomes" id="UP000023795">
    <property type="component" value="Unassembled WGS sequence"/>
</dbReference>
<dbReference type="SUPFAM" id="SSF55073">
    <property type="entry name" value="Nucleotide cyclase"/>
    <property type="match status" value="1"/>
</dbReference>